<evidence type="ECO:0000259" key="3">
    <source>
        <dbReference type="Pfam" id="PF14392"/>
    </source>
</evidence>
<evidence type="ECO:0000313" key="5">
    <source>
        <dbReference type="Proteomes" id="UP001293593"/>
    </source>
</evidence>
<feature type="compositionally biased region" description="Basic and acidic residues" evidence="1">
    <location>
        <begin position="296"/>
        <end position="306"/>
    </location>
</feature>
<sequence length="647" mass="71794">MPKQVELDLDEIVDSHGGTLVGRVETTKRLNIPTVISMIKKGWHMGDELEIHELDRNKFIFLFRFKEGDDFCRILKGRPWSVLGHLLNLQIWKECMVLEDVDFNWTPFWLQFHGLPIEAFNGPNAIKLGEAVGSPVMYELPKVGGKLTRSFVRVRTFLQLNAPLTDGVWVPRKRNKPAWVSIKYERLQSFCFQCGCITHEGGGCKEPMFSKDLKVQGEYGSGMCTQAVRTLEDILQVCQEGWPEVCLPEVFSQNGHSKGTATGVRVDNGEETSPGGCWLGLPSINEGDPPSLSSRTDSEMLDDRCDSSGTVGNLDCRSLMQRGSPPTVNFDQISATNPALQKSTLKVAGKTVTARDEDDVETVKRVKQFADETRKVLVQAENGPKQLGHCVDRDSLDPWKWRDGKMMKQAGLSNVGPLQVGQCVEMGKVTSFLLPSGSNVFLQEVDGLNYLSSSQSNSEGALKMHGKNLCSPHLSTTPLEPTGMDSFKEEKGDPVEYYNSLPYKVEFPENNPIQQSIVPFSNPSPLSEVTVGMRGISLKRPGDEALDEERSTKCRKVVEESEVELNCAKQPVTHLQKRKSPIYRSVKKLLRWLVSTVIQSAFINTDISCGSDIPDNGRNEGATSMMKHEQMSPHIAGGWMGPTTGSP</sequence>
<evidence type="ECO:0008006" key="6">
    <source>
        <dbReference type="Google" id="ProtNLM"/>
    </source>
</evidence>
<keyword evidence="5" id="KW-1185">Reference proteome</keyword>
<feature type="domain" description="DUF4283" evidence="2">
    <location>
        <begin position="16"/>
        <end position="94"/>
    </location>
</feature>
<dbReference type="InterPro" id="IPR025558">
    <property type="entry name" value="DUF4283"/>
</dbReference>
<evidence type="ECO:0000256" key="1">
    <source>
        <dbReference type="SAM" id="MobiDB-lite"/>
    </source>
</evidence>
<name>A0AAE1KLE7_9FABA</name>
<dbReference type="PANTHER" id="PTHR31286">
    <property type="entry name" value="GLYCINE-RICH CELL WALL STRUCTURAL PROTEIN 1.8-LIKE"/>
    <property type="match status" value="1"/>
</dbReference>
<gene>
    <name evidence="4" type="ORF">QN277_015034</name>
</gene>
<protein>
    <recommendedName>
        <fullName evidence="6">DUF4283 domain-containing protein</fullName>
    </recommendedName>
</protein>
<dbReference type="InterPro" id="IPR025836">
    <property type="entry name" value="Zn_knuckle_CX2CX4HX4C"/>
</dbReference>
<feature type="domain" description="Zinc knuckle CX2CX4HX4C" evidence="3">
    <location>
        <begin position="174"/>
        <end position="205"/>
    </location>
</feature>
<feature type="region of interest" description="Disordered" evidence="1">
    <location>
        <begin position="277"/>
        <end position="307"/>
    </location>
</feature>
<dbReference type="Proteomes" id="UP001293593">
    <property type="component" value="Unassembled WGS sequence"/>
</dbReference>
<evidence type="ECO:0000313" key="4">
    <source>
        <dbReference type="EMBL" id="KAK4276950.1"/>
    </source>
</evidence>
<evidence type="ECO:0000259" key="2">
    <source>
        <dbReference type="Pfam" id="PF14111"/>
    </source>
</evidence>
<dbReference type="InterPro" id="IPR040256">
    <property type="entry name" value="At4g02000-like"/>
</dbReference>
<organism evidence="4 5">
    <name type="scientific">Acacia crassicarpa</name>
    <name type="common">northern wattle</name>
    <dbReference type="NCBI Taxonomy" id="499986"/>
    <lineage>
        <taxon>Eukaryota</taxon>
        <taxon>Viridiplantae</taxon>
        <taxon>Streptophyta</taxon>
        <taxon>Embryophyta</taxon>
        <taxon>Tracheophyta</taxon>
        <taxon>Spermatophyta</taxon>
        <taxon>Magnoliopsida</taxon>
        <taxon>eudicotyledons</taxon>
        <taxon>Gunneridae</taxon>
        <taxon>Pentapetalae</taxon>
        <taxon>rosids</taxon>
        <taxon>fabids</taxon>
        <taxon>Fabales</taxon>
        <taxon>Fabaceae</taxon>
        <taxon>Caesalpinioideae</taxon>
        <taxon>mimosoid clade</taxon>
        <taxon>Acacieae</taxon>
        <taxon>Acacia</taxon>
    </lineage>
</organism>
<dbReference type="AlphaFoldDB" id="A0AAE1KLE7"/>
<dbReference type="Pfam" id="PF14111">
    <property type="entry name" value="DUF4283"/>
    <property type="match status" value="1"/>
</dbReference>
<dbReference type="Pfam" id="PF14392">
    <property type="entry name" value="zf-CCHC_4"/>
    <property type="match status" value="1"/>
</dbReference>
<accession>A0AAE1KLE7</accession>
<comment type="caution">
    <text evidence="4">The sequence shown here is derived from an EMBL/GenBank/DDBJ whole genome shotgun (WGS) entry which is preliminary data.</text>
</comment>
<proteinExistence type="predicted"/>
<reference evidence="4" key="1">
    <citation type="submission" date="2023-10" db="EMBL/GenBank/DDBJ databases">
        <title>Chromosome-level genome of the transformable northern wattle, Acacia crassicarpa.</title>
        <authorList>
            <person name="Massaro I."/>
            <person name="Sinha N.R."/>
            <person name="Poethig S."/>
            <person name="Leichty A.R."/>
        </authorList>
    </citation>
    <scope>NUCLEOTIDE SEQUENCE</scope>
    <source>
        <strain evidence="4">Acra3RX</strain>
        <tissue evidence="4">Leaf</tissue>
    </source>
</reference>
<dbReference type="PANTHER" id="PTHR31286:SF167">
    <property type="entry name" value="OS09G0268800 PROTEIN"/>
    <property type="match status" value="1"/>
</dbReference>
<dbReference type="EMBL" id="JAWXYG010000003">
    <property type="protein sequence ID" value="KAK4276950.1"/>
    <property type="molecule type" value="Genomic_DNA"/>
</dbReference>